<evidence type="ECO:0000256" key="11">
    <source>
        <dbReference type="RuleBase" id="RU361274"/>
    </source>
</evidence>
<evidence type="ECO:0000256" key="1">
    <source>
        <dbReference type="ARBA" id="ARBA00000553"/>
    </source>
</evidence>
<dbReference type="Proteomes" id="UP000654279">
    <property type="component" value="Unassembled WGS sequence"/>
</dbReference>
<dbReference type="InterPro" id="IPR011324">
    <property type="entry name" value="Cytotoxic_necrot_fac-like_cat"/>
</dbReference>
<evidence type="ECO:0000256" key="10">
    <source>
        <dbReference type="ARBA" id="ARBA00049893"/>
    </source>
</evidence>
<keyword evidence="13" id="KW-1185">Reference proteome</keyword>
<dbReference type="GO" id="GO:0017061">
    <property type="term" value="F:S-methyl-5-thioadenosine phosphorylase activity"/>
    <property type="evidence" value="ECO:0007669"/>
    <property type="project" value="UniProtKB-EC"/>
</dbReference>
<comment type="catalytic activity">
    <reaction evidence="8">
        <text>adenosine + H2O + H(+) = inosine + NH4(+)</text>
        <dbReference type="Rhea" id="RHEA:24408"/>
        <dbReference type="ChEBI" id="CHEBI:15377"/>
        <dbReference type="ChEBI" id="CHEBI:15378"/>
        <dbReference type="ChEBI" id="CHEBI:16335"/>
        <dbReference type="ChEBI" id="CHEBI:17596"/>
        <dbReference type="ChEBI" id="CHEBI:28938"/>
        <dbReference type="EC" id="3.5.4.4"/>
    </reaction>
    <physiologicalReaction direction="left-to-right" evidence="8">
        <dbReference type="Rhea" id="RHEA:24409"/>
    </physiologicalReaction>
</comment>
<evidence type="ECO:0000313" key="13">
    <source>
        <dbReference type="Proteomes" id="UP000654279"/>
    </source>
</evidence>
<evidence type="ECO:0000256" key="6">
    <source>
        <dbReference type="ARBA" id="ARBA00022801"/>
    </source>
</evidence>
<keyword evidence="5" id="KW-0479">Metal-binding</keyword>
<evidence type="ECO:0000256" key="7">
    <source>
        <dbReference type="ARBA" id="ARBA00022833"/>
    </source>
</evidence>
<keyword evidence="6" id="KW-0378">Hydrolase</keyword>
<dbReference type="NCBIfam" id="TIGR00726">
    <property type="entry name" value="peptidoglycan editing factor PgeF"/>
    <property type="match status" value="1"/>
</dbReference>
<dbReference type="Pfam" id="PF02578">
    <property type="entry name" value="Cu-oxidase_4"/>
    <property type="match status" value="1"/>
</dbReference>
<keyword evidence="4" id="KW-0808">Transferase</keyword>
<keyword evidence="7" id="KW-0862">Zinc</keyword>
<comment type="catalytic activity">
    <reaction evidence="10">
        <text>S-methyl-5'-thioadenosine + phosphate = 5-(methylsulfanyl)-alpha-D-ribose 1-phosphate + adenine</text>
        <dbReference type="Rhea" id="RHEA:11852"/>
        <dbReference type="ChEBI" id="CHEBI:16708"/>
        <dbReference type="ChEBI" id="CHEBI:17509"/>
        <dbReference type="ChEBI" id="CHEBI:43474"/>
        <dbReference type="ChEBI" id="CHEBI:58533"/>
        <dbReference type="EC" id="2.4.2.28"/>
    </reaction>
    <physiologicalReaction direction="left-to-right" evidence="10">
        <dbReference type="Rhea" id="RHEA:11853"/>
    </physiologicalReaction>
</comment>
<dbReference type="GO" id="GO:0016787">
    <property type="term" value="F:hydrolase activity"/>
    <property type="evidence" value="ECO:0007669"/>
    <property type="project" value="UniProtKB-KW"/>
</dbReference>
<gene>
    <name evidence="12" type="primary">pgeF</name>
    <name evidence="12" type="ORF">H8699_10805</name>
</gene>
<name>A0A926D273_9FIRM</name>
<dbReference type="RefSeq" id="WP_249285698.1">
    <property type="nucleotide sequence ID" value="NZ_JACRSO010000005.1"/>
</dbReference>
<evidence type="ECO:0000256" key="3">
    <source>
        <dbReference type="ARBA" id="ARBA00007353"/>
    </source>
</evidence>
<dbReference type="InterPro" id="IPR038371">
    <property type="entry name" value="Cu_polyphenol_OxRdtase_sf"/>
</dbReference>
<evidence type="ECO:0000256" key="2">
    <source>
        <dbReference type="ARBA" id="ARBA00003215"/>
    </source>
</evidence>
<dbReference type="AlphaFoldDB" id="A0A926D273"/>
<proteinExistence type="inferred from homology"/>
<sequence length="276" mass="29917">MPKSDFEPRSYAGVLIFKIPLWEEKFPELYHAFSTRVGGVSDGERATMNLSFKRADSAAVVRENYRRLAAAAAAPYEGLVITRQVHGDDILPVKDRALCGKGLADGNITPEYDGLMTDLPGVTLVKHFADCVPLFFYDPVRRVAAISHAGWRGTVKRIGGKTIQSMGETYGSRPQDIYCAIGPSIGPCCFEVDAPVRDAFAQSYGGASPHIHEDGNGKFHIDLQACNREDLLQNGVPAGQIAMANLCTSCNAATFYSHRRDRGHTGTLAGLIGIRG</sequence>
<evidence type="ECO:0000256" key="4">
    <source>
        <dbReference type="ARBA" id="ARBA00022679"/>
    </source>
</evidence>
<evidence type="ECO:0000256" key="8">
    <source>
        <dbReference type="ARBA" id="ARBA00047989"/>
    </source>
</evidence>
<dbReference type="PANTHER" id="PTHR30616:SF2">
    <property type="entry name" value="PURINE NUCLEOSIDE PHOSPHORYLASE LACC1"/>
    <property type="match status" value="1"/>
</dbReference>
<dbReference type="EMBL" id="JACRSO010000005">
    <property type="protein sequence ID" value="MBC8529918.1"/>
    <property type="molecule type" value="Genomic_DNA"/>
</dbReference>
<dbReference type="PANTHER" id="PTHR30616">
    <property type="entry name" value="UNCHARACTERIZED PROTEIN YFIH"/>
    <property type="match status" value="1"/>
</dbReference>
<evidence type="ECO:0000256" key="9">
    <source>
        <dbReference type="ARBA" id="ARBA00048968"/>
    </source>
</evidence>
<evidence type="ECO:0000256" key="5">
    <source>
        <dbReference type="ARBA" id="ARBA00022723"/>
    </source>
</evidence>
<dbReference type="GO" id="GO:0005507">
    <property type="term" value="F:copper ion binding"/>
    <property type="evidence" value="ECO:0007669"/>
    <property type="project" value="TreeGrafter"/>
</dbReference>
<accession>A0A926D273</accession>
<dbReference type="SUPFAM" id="SSF64438">
    <property type="entry name" value="CNF1/YfiH-like putative cysteine hydrolases"/>
    <property type="match status" value="1"/>
</dbReference>
<comment type="function">
    <text evidence="2">Purine nucleoside enzyme that catalyzes the phosphorolysis of adenosine and inosine nucleosides, yielding D-ribose 1-phosphate and the respective free bases, adenine and hypoxanthine. Also catalyzes the phosphorolysis of S-methyl-5'-thioadenosine into adenine and S-methyl-5-thio-alpha-D-ribose 1-phosphate. Also has adenosine deaminase activity.</text>
</comment>
<comment type="catalytic activity">
    <reaction evidence="9">
        <text>adenosine + phosphate = alpha-D-ribose 1-phosphate + adenine</text>
        <dbReference type="Rhea" id="RHEA:27642"/>
        <dbReference type="ChEBI" id="CHEBI:16335"/>
        <dbReference type="ChEBI" id="CHEBI:16708"/>
        <dbReference type="ChEBI" id="CHEBI:43474"/>
        <dbReference type="ChEBI" id="CHEBI:57720"/>
        <dbReference type="EC" id="2.4.2.1"/>
    </reaction>
    <physiologicalReaction direction="left-to-right" evidence="9">
        <dbReference type="Rhea" id="RHEA:27643"/>
    </physiologicalReaction>
</comment>
<comment type="catalytic activity">
    <reaction evidence="1">
        <text>inosine + phosphate = alpha-D-ribose 1-phosphate + hypoxanthine</text>
        <dbReference type="Rhea" id="RHEA:27646"/>
        <dbReference type="ChEBI" id="CHEBI:17368"/>
        <dbReference type="ChEBI" id="CHEBI:17596"/>
        <dbReference type="ChEBI" id="CHEBI:43474"/>
        <dbReference type="ChEBI" id="CHEBI:57720"/>
        <dbReference type="EC" id="2.4.2.1"/>
    </reaction>
    <physiologicalReaction direction="left-to-right" evidence="1">
        <dbReference type="Rhea" id="RHEA:27647"/>
    </physiologicalReaction>
</comment>
<dbReference type="CDD" id="cd16833">
    <property type="entry name" value="YfiH"/>
    <property type="match status" value="1"/>
</dbReference>
<organism evidence="12 13">
    <name type="scientific">Luoshenia tenuis</name>
    <dbReference type="NCBI Taxonomy" id="2763654"/>
    <lineage>
        <taxon>Bacteria</taxon>
        <taxon>Bacillati</taxon>
        <taxon>Bacillota</taxon>
        <taxon>Clostridia</taxon>
        <taxon>Christensenellales</taxon>
        <taxon>Christensenellaceae</taxon>
        <taxon>Luoshenia</taxon>
    </lineage>
</organism>
<comment type="similarity">
    <text evidence="3 11">Belongs to the purine nucleoside phosphorylase YfiH/LACC1 family.</text>
</comment>
<dbReference type="InterPro" id="IPR003730">
    <property type="entry name" value="Cu_polyphenol_OxRdtase"/>
</dbReference>
<protein>
    <recommendedName>
        <fullName evidence="11">Purine nucleoside phosphorylase</fullName>
    </recommendedName>
</protein>
<dbReference type="Gene3D" id="3.60.140.10">
    <property type="entry name" value="CNF1/YfiH-like putative cysteine hydrolases"/>
    <property type="match status" value="1"/>
</dbReference>
<reference evidence="12" key="1">
    <citation type="submission" date="2020-08" db="EMBL/GenBank/DDBJ databases">
        <title>Genome public.</title>
        <authorList>
            <person name="Liu C."/>
            <person name="Sun Q."/>
        </authorList>
    </citation>
    <scope>NUCLEOTIDE SEQUENCE</scope>
    <source>
        <strain evidence="12">NSJ-44</strain>
    </source>
</reference>
<evidence type="ECO:0000313" key="12">
    <source>
        <dbReference type="EMBL" id="MBC8529918.1"/>
    </source>
</evidence>
<comment type="caution">
    <text evidence="12">The sequence shown here is derived from an EMBL/GenBank/DDBJ whole genome shotgun (WGS) entry which is preliminary data.</text>
</comment>